<comment type="caution">
    <text evidence="1">The sequence shown here is derived from an EMBL/GenBank/DDBJ whole genome shotgun (WGS) entry which is preliminary data.</text>
</comment>
<sequence>MKIYKVLHIILLILPLLVVSQEHSIKIKAQLDANKHTLDIKQTIIFYNKTQTTLQDIYLHNWANSFKGNKTPLGKRLIEDYKKDFYFSDESEKGYSKIRSLKSQNVELDAQELRGQDDIIQIQLNSVLKPKDSIEIEAHYTVKIPNAKFTGYGRIENDYHLRFWYLTPAVYDNGWQLMSNLNMDDLFEDVADFIVEISLPKEYYLQSNLYQYQTPKEISNEYYLVGSKRKDIILNISSNPKRFKTFQAKERVIKTDIYNKRMDVNLSNDIINQQISFIENYIGKHPHTEILVDASTVNKNSLRDLYGIPDWLKPYPENFKWETRFFKALSSKYIDDVVLFNKRNDYWLTEGIQTFLMMEYMNKYYPDVTVFGRFSNLWGFKNYNLAKLKQNDKYPFLYQFSARRFFDQSLTTRADSLSNFNRKVVSPYKAGLGMRYLQDFIGDNALSNSFKELYKNHALKITTSDAFKDILTQNTTKNLDWFFNDYIKTNKKIDYKIKKVKFIRKEDSLAVTIKNKRNITAPVSLYTVKDKQIKSKIWITGVDSVKTVKIKANGFDKLALNYEQIYPEYNSLNNFKNINNSIISKPIQFRFLKDIEDPYYNQVFFNPNVKYNLYDGVILGVNFNNRPVIKHNFEFSITPNYAFKSQNLTGSFSFAYDQFLEKTKIYKIRYGIGGSNFHYAPELSYNTFYPFVNIEFKRNSLRDVGTKSILSRIVYVNREIQPTQQAIESDRYSILNFRYIYSKPNVIRRLQYAVNAELGNNFTKLSTDFRYLKFFDQERSFNLRFFGGLFVSNNSDGDYFSFGLNRSSDYLFEQNLFGRSENTGLFSQQFVISDGGFKSFFNQPSFANQLLLSANTSISIWRWIEAYNDVAMLKSKNENPRFFYENGIRLNFVPNILELYFPIYTNEGFEITDQTYPSKIRFVITSNLDRIYNFIRRGLL</sequence>
<dbReference type="Gene3D" id="1.10.390.10">
    <property type="entry name" value="Neutral Protease Domain 2"/>
    <property type="match status" value="1"/>
</dbReference>
<dbReference type="EMBL" id="SLXM01000010">
    <property type="protein sequence ID" value="TCP22992.1"/>
    <property type="molecule type" value="Genomic_DNA"/>
</dbReference>
<organism evidence="1 2">
    <name type="scientific">Tenacibaculum skagerrakense</name>
    <dbReference type="NCBI Taxonomy" id="186571"/>
    <lineage>
        <taxon>Bacteria</taxon>
        <taxon>Pseudomonadati</taxon>
        <taxon>Bacteroidota</taxon>
        <taxon>Flavobacteriia</taxon>
        <taxon>Flavobacteriales</taxon>
        <taxon>Flavobacteriaceae</taxon>
        <taxon>Tenacibaculum</taxon>
    </lineage>
</organism>
<evidence type="ECO:0000313" key="2">
    <source>
        <dbReference type="Proteomes" id="UP000294564"/>
    </source>
</evidence>
<dbReference type="Proteomes" id="UP000294564">
    <property type="component" value="Unassembled WGS sequence"/>
</dbReference>
<name>A0A4R2NN84_9FLAO</name>
<proteinExistence type="predicted"/>
<evidence type="ECO:0000313" key="1">
    <source>
        <dbReference type="EMBL" id="TCP22992.1"/>
    </source>
</evidence>
<reference evidence="1 2" key="1">
    <citation type="submission" date="2019-03" db="EMBL/GenBank/DDBJ databases">
        <title>Genomic Encyclopedia of Type Strains, Phase IV (KMG-IV): sequencing the most valuable type-strain genomes for metagenomic binning, comparative biology and taxonomic classification.</title>
        <authorList>
            <person name="Goeker M."/>
        </authorList>
    </citation>
    <scope>NUCLEOTIDE SEQUENCE [LARGE SCALE GENOMIC DNA]</scope>
    <source>
        <strain evidence="1 2">DSM 14836</strain>
    </source>
</reference>
<accession>A0A4R2NN84</accession>
<gene>
    <name evidence="1" type="ORF">EV195_110123</name>
</gene>
<dbReference type="SUPFAM" id="SSF55486">
    <property type="entry name" value="Metalloproteases ('zincins'), catalytic domain"/>
    <property type="match status" value="1"/>
</dbReference>
<evidence type="ECO:0008006" key="3">
    <source>
        <dbReference type="Google" id="ProtNLM"/>
    </source>
</evidence>
<keyword evidence="2" id="KW-1185">Reference proteome</keyword>
<dbReference type="RefSeq" id="WP_243693133.1">
    <property type="nucleotide sequence ID" value="NZ_SLXM01000010.1"/>
</dbReference>
<dbReference type="AlphaFoldDB" id="A0A4R2NN84"/>
<dbReference type="InterPro" id="IPR027268">
    <property type="entry name" value="Peptidase_M4/M1_CTD_sf"/>
</dbReference>
<protein>
    <recommendedName>
        <fullName evidence="3">Aminopeptidase</fullName>
    </recommendedName>
</protein>